<reference evidence="1 2" key="1">
    <citation type="submission" date="2024-04" db="EMBL/GenBank/DDBJ databases">
        <authorList>
            <person name="Rising A."/>
            <person name="Reimegard J."/>
            <person name="Sonavane S."/>
            <person name="Akerstrom W."/>
            <person name="Nylinder S."/>
            <person name="Hedman E."/>
            <person name="Kallberg Y."/>
        </authorList>
    </citation>
    <scope>NUCLEOTIDE SEQUENCE [LARGE SCALE GENOMIC DNA]</scope>
</reference>
<keyword evidence="2" id="KW-1185">Reference proteome</keyword>
<evidence type="ECO:0000313" key="1">
    <source>
        <dbReference type="EMBL" id="CAL1275268.1"/>
    </source>
</evidence>
<evidence type="ECO:0000313" key="2">
    <source>
        <dbReference type="Proteomes" id="UP001497382"/>
    </source>
</evidence>
<gene>
    <name evidence="1" type="ORF">LARSCL_LOCUS7978</name>
</gene>
<dbReference type="EMBL" id="CAXIEN010000084">
    <property type="protein sequence ID" value="CAL1275268.1"/>
    <property type="molecule type" value="Genomic_DNA"/>
</dbReference>
<accession>A0AAV1ZVT7</accession>
<organism evidence="1 2">
    <name type="scientific">Larinioides sclopetarius</name>
    <dbReference type="NCBI Taxonomy" id="280406"/>
    <lineage>
        <taxon>Eukaryota</taxon>
        <taxon>Metazoa</taxon>
        <taxon>Ecdysozoa</taxon>
        <taxon>Arthropoda</taxon>
        <taxon>Chelicerata</taxon>
        <taxon>Arachnida</taxon>
        <taxon>Araneae</taxon>
        <taxon>Araneomorphae</taxon>
        <taxon>Entelegynae</taxon>
        <taxon>Araneoidea</taxon>
        <taxon>Araneidae</taxon>
        <taxon>Larinioides</taxon>
    </lineage>
</organism>
<name>A0AAV1ZVT7_9ARAC</name>
<feature type="non-terminal residue" evidence="1">
    <location>
        <position position="36"/>
    </location>
</feature>
<sequence>MIIRGKIPHSRNVPNNRVDITCSSIIHAHWRNRNSN</sequence>
<dbReference type="AlphaFoldDB" id="A0AAV1ZVT7"/>
<protein>
    <submittedName>
        <fullName evidence="1">Uncharacterized protein</fullName>
    </submittedName>
</protein>
<comment type="caution">
    <text evidence="1">The sequence shown here is derived from an EMBL/GenBank/DDBJ whole genome shotgun (WGS) entry which is preliminary data.</text>
</comment>
<dbReference type="Proteomes" id="UP001497382">
    <property type="component" value="Unassembled WGS sequence"/>
</dbReference>
<proteinExistence type="predicted"/>